<sequence>MGPQQRFFSPEAIVGFLSDGWRMTDACDRMGVRLAGPAIPPQSKLDMPSEPIMRGSVQIAGDGVATVLLSDHQTTGGYPKIATVLECDLDAFVQLRPREPIHFRAVTPAEAVNIARMAARGNGIYQRAISKARGTLAQRLMSENLIDGVVRAD</sequence>
<feature type="domain" description="Carboxyltransferase" evidence="4">
    <location>
        <begin position="1"/>
        <end position="119"/>
    </location>
</feature>
<dbReference type="GO" id="GO:0016787">
    <property type="term" value="F:hydrolase activity"/>
    <property type="evidence" value="ECO:0007669"/>
    <property type="project" value="UniProtKB-KW"/>
</dbReference>
<reference evidence="5 6" key="1">
    <citation type="submission" date="2017-07" db="EMBL/GenBank/DDBJ databases">
        <title>Draft genome of Ochrobactrum lupini type strain LUP21.</title>
        <authorList>
            <person name="Krzyzanowska D.M."/>
            <person name="Jafra S."/>
        </authorList>
    </citation>
    <scope>NUCLEOTIDE SEQUENCE [LARGE SCALE GENOMIC DNA]</scope>
    <source>
        <strain evidence="5 6">LUP21</strain>
    </source>
</reference>
<keyword evidence="1" id="KW-0547">Nucleotide-binding</keyword>
<dbReference type="InterPro" id="IPR003778">
    <property type="entry name" value="CT_A_B"/>
</dbReference>
<evidence type="ECO:0000313" key="5">
    <source>
        <dbReference type="EMBL" id="OYR32345.1"/>
    </source>
</evidence>
<evidence type="ECO:0000313" key="6">
    <source>
        <dbReference type="Proteomes" id="UP000216363"/>
    </source>
</evidence>
<dbReference type="SMART" id="SM00797">
    <property type="entry name" value="AHS2"/>
    <property type="match status" value="1"/>
</dbReference>
<dbReference type="Proteomes" id="UP000216363">
    <property type="component" value="Unassembled WGS sequence"/>
</dbReference>
<dbReference type="InterPro" id="IPR052708">
    <property type="entry name" value="PxpC"/>
</dbReference>
<comment type="caution">
    <text evidence="5">The sequence shown here is derived from an EMBL/GenBank/DDBJ whole genome shotgun (WGS) entry which is preliminary data.</text>
</comment>
<accession>A0A256GYP4</accession>
<dbReference type="PANTHER" id="PTHR43309">
    <property type="entry name" value="5-OXOPROLINASE SUBUNIT C"/>
    <property type="match status" value="1"/>
</dbReference>
<keyword evidence="2 5" id="KW-0378">Hydrolase</keyword>
<dbReference type="AlphaFoldDB" id="A0A256GYP4"/>
<dbReference type="EMBL" id="NNRN01000029">
    <property type="protein sequence ID" value="OYR32345.1"/>
    <property type="molecule type" value="Genomic_DNA"/>
</dbReference>
<dbReference type="InterPro" id="IPR029000">
    <property type="entry name" value="Cyclophilin-like_dom_sf"/>
</dbReference>
<keyword evidence="3" id="KW-0067">ATP-binding</keyword>
<dbReference type="PANTHER" id="PTHR43309:SF3">
    <property type="entry name" value="5-OXOPROLINASE SUBUNIT C"/>
    <property type="match status" value="1"/>
</dbReference>
<dbReference type="SUPFAM" id="SSF50891">
    <property type="entry name" value="Cyclophilin-like"/>
    <property type="match status" value="1"/>
</dbReference>
<protein>
    <submittedName>
        <fullName evidence="5">Allophanate hydrolase subunit 2 family protein</fullName>
    </submittedName>
</protein>
<evidence type="ECO:0000256" key="2">
    <source>
        <dbReference type="ARBA" id="ARBA00022801"/>
    </source>
</evidence>
<evidence type="ECO:0000256" key="1">
    <source>
        <dbReference type="ARBA" id="ARBA00022741"/>
    </source>
</evidence>
<name>A0A256GYP4_9HYPH</name>
<dbReference type="GO" id="GO:0005524">
    <property type="term" value="F:ATP binding"/>
    <property type="evidence" value="ECO:0007669"/>
    <property type="project" value="UniProtKB-KW"/>
</dbReference>
<organism evidence="5 6">
    <name type="scientific">Brucella lupini</name>
    <dbReference type="NCBI Taxonomy" id="255457"/>
    <lineage>
        <taxon>Bacteria</taxon>
        <taxon>Pseudomonadati</taxon>
        <taxon>Pseudomonadota</taxon>
        <taxon>Alphaproteobacteria</taxon>
        <taxon>Hyphomicrobiales</taxon>
        <taxon>Brucellaceae</taxon>
        <taxon>Brucella/Ochrobactrum group</taxon>
        <taxon>Brucella</taxon>
    </lineage>
</organism>
<gene>
    <name evidence="5" type="ORF">CES86_0001</name>
</gene>
<evidence type="ECO:0000256" key="3">
    <source>
        <dbReference type="ARBA" id="ARBA00022840"/>
    </source>
</evidence>
<dbReference type="Gene3D" id="2.40.100.10">
    <property type="entry name" value="Cyclophilin-like"/>
    <property type="match status" value="1"/>
</dbReference>
<proteinExistence type="predicted"/>
<dbReference type="Pfam" id="PF02626">
    <property type="entry name" value="CT_A_B"/>
    <property type="match status" value="1"/>
</dbReference>
<evidence type="ECO:0000259" key="4">
    <source>
        <dbReference type="SMART" id="SM00797"/>
    </source>
</evidence>